<dbReference type="GO" id="GO:0000921">
    <property type="term" value="P:septin ring assembly"/>
    <property type="evidence" value="ECO:0007669"/>
    <property type="project" value="TreeGrafter"/>
</dbReference>
<keyword evidence="4 10" id="KW-0132">Cell division</keyword>
<evidence type="ECO:0000256" key="3">
    <source>
        <dbReference type="ARBA" id="ARBA00022490"/>
    </source>
</evidence>
<dbReference type="GO" id="GO:0030428">
    <property type="term" value="C:cell septum"/>
    <property type="evidence" value="ECO:0007669"/>
    <property type="project" value="TreeGrafter"/>
</dbReference>
<organism evidence="10">
    <name type="scientific">mine drainage metagenome</name>
    <dbReference type="NCBI Taxonomy" id="410659"/>
    <lineage>
        <taxon>unclassified sequences</taxon>
        <taxon>metagenomes</taxon>
        <taxon>ecological metagenomes</taxon>
    </lineage>
</organism>
<dbReference type="Gene3D" id="1.20.5.50">
    <property type="match status" value="1"/>
</dbReference>
<dbReference type="GO" id="GO:0005829">
    <property type="term" value="C:cytosol"/>
    <property type="evidence" value="ECO:0007669"/>
    <property type="project" value="TreeGrafter"/>
</dbReference>
<dbReference type="GO" id="GO:0043093">
    <property type="term" value="P:FtsZ-dependent cytokinesis"/>
    <property type="evidence" value="ECO:0007669"/>
    <property type="project" value="TreeGrafter"/>
</dbReference>
<keyword evidence="3" id="KW-0963">Cytoplasm</keyword>
<evidence type="ECO:0000256" key="1">
    <source>
        <dbReference type="ARBA" id="ARBA00004496"/>
    </source>
</evidence>
<evidence type="ECO:0000256" key="8">
    <source>
        <dbReference type="ARBA" id="ARBA00026068"/>
    </source>
</evidence>
<accession>T1B7V1</accession>
<evidence type="ECO:0000256" key="7">
    <source>
        <dbReference type="ARBA" id="ARBA00024910"/>
    </source>
</evidence>
<comment type="caution">
    <text evidence="10">The sequence shown here is derived from an EMBL/GenBank/DDBJ whole genome shotgun (WGS) entry which is preliminary data.</text>
</comment>
<dbReference type="GO" id="GO:0032153">
    <property type="term" value="C:cell division site"/>
    <property type="evidence" value="ECO:0007669"/>
    <property type="project" value="TreeGrafter"/>
</dbReference>
<dbReference type="Pfam" id="PF05164">
    <property type="entry name" value="ZapA"/>
    <property type="match status" value="1"/>
</dbReference>
<dbReference type="PANTHER" id="PTHR34981:SF1">
    <property type="entry name" value="CELL DIVISION PROTEIN ZAPA"/>
    <property type="match status" value="1"/>
</dbReference>
<reference evidence="10" key="1">
    <citation type="submission" date="2013-08" db="EMBL/GenBank/DDBJ databases">
        <authorList>
            <person name="Mendez C."/>
            <person name="Richter M."/>
            <person name="Ferrer M."/>
            <person name="Sanchez J."/>
        </authorList>
    </citation>
    <scope>NUCLEOTIDE SEQUENCE</scope>
</reference>
<gene>
    <name evidence="10" type="ORF">B1A_08320</name>
</gene>
<comment type="subunit">
    <text evidence="8">Homodimer. Interacts with FtsZ.</text>
</comment>
<dbReference type="AlphaFoldDB" id="T1B7V1"/>
<dbReference type="EMBL" id="AUZX01005956">
    <property type="protein sequence ID" value="EQD65967.1"/>
    <property type="molecule type" value="Genomic_DNA"/>
</dbReference>
<dbReference type="GO" id="GO:0000917">
    <property type="term" value="P:division septum assembly"/>
    <property type="evidence" value="ECO:0007669"/>
    <property type="project" value="UniProtKB-KW"/>
</dbReference>
<evidence type="ECO:0000256" key="4">
    <source>
        <dbReference type="ARBA" id="ARBA00022618"/>
    </source>
</evidence>
<evidence type="ECO:0000256" key="6">
    <source>
        <dbReference type="ARBA" id="ARBA00023306"/>
    </source>
</evidence>
<evidence type="ECO:0000256" key="2">
    <source>
        <dbReference type="ARBA" id="ARBA00015195"/>
    </source>
</evidence>
<keyword evidence="5" id="KW-0717">Septation</keyword>
<proteinExistence type="predicted"/>
<dbReference type="SUPFAM" id="SSF102829">
    <property type="entry name" value="Cell division protein ZapA-like"/>
    <property type="match status" value="1"/>
</dbReference>
<evidence type="ECO:0000256" key="9">
    <source>
        <dbReference type="ARBA" id="ARBA00033158"/>
    </source>
</evidence>
<evidence type="ECO:0000313" key="10">
    <source>
        <dbReference type="EMBL" id="EQD65967.1"/>
    </source>
</evidence>
<comment type="function">
    <text evidence="7">Activator of cell division through the inhibition of FtsZ GTPase activity, therefore promoting FtsZ assembly into bundles of protofilaments necessary for the formation of the division Z ring. It is recruited early at mid-cell but it is not essential for cell division.</text>
</comment>
<keyword evidence="6" id="KW-0131">Cell cycle</keyword>
<feature type="non-terminal residue" evidence="10">
    <location>
        <position position="1"/>
    </location>
</feature>
<dbReference type="InterPro" id="IPR036192">
    <property type="entry name" value="Cell_div_ZapA-like_sf"/>
</dbReference>
<dbReference type="Gene3D" id="3.30.160.880">
    <property type="entry name" value="Cell division protein ZapA protomer, N-terminal domain"/>
    <property type="match status" value="1"/>
</dbReference>
<dbReference type="PANTHER" id="PTHR34981">
    <property type="entry name" value="CELL DIVISION PROTEIN ZAPA"/>
    <property type="match status" value="1"/>
</dbReference>
<dbReference type="InterPro" id="IPR042233">
    <property type="entry name" value="Cell_div_ZapA_N"/>
</dbReference>
<name>T1B7V1_9ZZZZ</name>
<evidence type="ECO:0000256" key="5">
    <source>
        <dbReference type="ARBA" id="ARBA00023210"/>
    </source>
</evidence>
<comment type="subcellular location">
    <subcellularLocation>
        <location evidence="1">Cytoplasm</location>
    </subcellularLocation>
</comment>
<reference evidence="10" key="2">
    <citation type="journal article" date="2014" name="ISME J.">
        <title>Microbial stratification in low pH oxic and suboxic macroscopic growths along an acid mine drainage.</title>
        <authorList>
            <person name="Mendez-Garcia C."/>
            <person name="Mesa V."/>
            <person name="Sprenger R.R."/>
            <person name="Richter M."/>
            <person name="Diez M.S."/>
            <person name="Solano J."/>
            <person name="Bargiela R."/>
            <person name="Golyshina O.V."/>
            <person name="Manteca A."/>
            <person name="Ramos J.L."/>
            <person name="Gallego J.R."/>
            <person name="Llorente I."/>
            <person name="Martins Dos Santos V.A."/>
            <person name="Jensen O.N."/>
            <person name="Pelaez A.I."/>
            <person name="Sanchez J."/>
            <person name="Ferrer M."/>
        </authorList>
    </citation>
    <scope>NUCLEOTIDE SEQUENCE</scope>
</reference>
<sequence>NVRILDRDYMVACPHDERPALLDAAEYLNARMREVRDSGKVVGLDRVAVMVALNMANELLQLRTRGSRVTVEASDKVRALRERLESALGHTQPLEL</sequence>
<protein>
    <recommendedName>
        <fullName evidence="2">Cell division protein ZapA</fullName>
    </recommendedName>
    <alternativeName>
        <fullName evidence="9">Z ring-associated protein ZapA</fullName>
    </alternativeName>
</protein>
<dbReference type="InterPro" id="IPR007838">
    <property type="entry name" value="Cell_div_ZapA-like"/>
</dbReference>